<dbReference type="RefSeq" id="WP_119117549.1">
    <property type="nucleotide sequence ID" value="NZ_QWVS01000021.1"/>
</dbReference>
<accession>A0A398B5E1</accession>
<evidence type="ECO:0000313" key="2">
    <source>
        <dbReference type="Proteomes" id="UP000266016"/>
    </source>
</evidence>
<dbReference type="EMBL" id="QWVS01000021">
    <property type="protein sequence ID" value="RID85135.1"/>
    <property type="molecule type" value="Genomic_DNA"/>
</dbReference>
<gene>
    <name evidence="1" type="ORF">D1953_12610</name>
</gene>
<organism evidence="1 2">
    <name type="scientific">Peribacillus asahii</name>
    <dbReference type="NCBI Taxonomy" id="228899"/>
    <lineage>
        <taxon>Bacteria</taxon>
        <taxon>Bacillati</taxon>
        <taxon>Bacillota</taxon>
        <taxon>Bacilli</taxon>
        <taxon>Bacillales</taxon>
        <taxon>Bacillaceae</taxon>
        <taxon>Peribacillus</taxon>
    </lineage>
</organism>
<reference evidence="1 2" key="1">
    <citation type="submission" date="2018-08" db="EMBL/GenBank/DDBJ databases">
        <title>Bacillus jemisoniae sp. nov., Bacillus chryseoplanitiae sp. nov., Bacillus resnikiae sp. nov., and Bacillus frankliniae sp. nov., isolated from Viking spacecraft and associated surfaces.</title>
        <authorList>
            <person name="Seuylemezian A."/>
            <person name="Vaishampayan P."/>
        </authorList>
    </citation>
    <scope>NUCLEOTIDE SEQUENCE [LARGE SCALE GENOMIC DNA]</scope>
    <source>
        <strain evidence="1 2">MA001</strain>
    </source>
</reference>
<comment type="caution">
    <text evidence="1">The sequence shown here is derived from an EMBL/GenBank/DDBJ whole genome shotgun (WGS) entry which is preliminary data.</text>
</comment>
<dbReference type="AlphaFoldDB" id="A0A398B5E1"/>
<name>A0A398B5E1_9BACI</name>
<sequence>MLVEPKSKEKGLEKAYQQAKDFFPCLKEGELPKYILFPPSEIFSYLIWMKVGKTIYIRSIPKNIGLFGFIATIQNNLNKLDTHKLIIFIGFWYKNHLKGRKDE</sequence>
<evidence type="ECO:0000313" key="1">
    <source>
        <dbReference type="EMBL" id="RID85135.1"/>
    </source>
</evidence>
<keyword evidence="2" id="KW-1185">Reference proteome</keyword>
<proteinExistence type="predicted"/>
<protein>
    <submittedName>
        <fullName evidence="1">Uncharacterized protein</fullName>
    </submittedName>
</protein>
<dbReference type="Proteomes" id="UP000266016">
    <property type="component" value="Unassembled WGS sequence"/>
</dbReference>